<organism evidence="2 3">
    <name type="scientific">Acrobeloides nanus</name>
    <dbReference type="NCBI Taxonomy" id="290746"/>
    <lineage>
        <taxon>Eukaryota</taxon>
        <taxon>Metazoa</taxon>
        <taxon>Ecdysozoa</taxon>
        <taxon>Nematoda</taxon>
        <taxon>Chromadorea</taxon>
        <taxon>Rhabditida</taxon>
        <taxon>Tylenchina</taxon>
        <taxon>Cephalobomorpha</taxon>
        <taxon>Cephaloboidea</taxon>
        <taxon>Cephalobidae</taxon>
        <taxon>Acrobeloides</taxon>
    </lineage>
</organism>
<protein>
    <submittedName>
        <fullName evidence="3">Uncharacterized protein</fullName>
    </submittedName>
</protein>
<accession>A0A914EDP3</accession>
<dbReference type="Proteomes" id="UP000887540">
    <property type="component" value="Unplaced"/>
</dbReference>
<reference evidence="3" key="1">
    <citation type="submission" date="2022-11" db="UniProtKB">
        <authorList>
            <consortium name="WormBaseParasite"/>
        </authorList>
    </citation>
    <scope>IDENTIFICATION</scope>
</reference>
<keyword evidence="2" id="KW-1185">Reference proteome</keyword>
<evidence type="ECO:0000256" key="1">
    <source>
        <dbReference type="SAM" id="MobiDB-lite"/>
    </source>
</evidence>
<sequence length="97" mass="10311">MGFRGDVSGIGGFMNHEATFDGKHRPNPHAPYRSRSRFVMPAPDPAGNQDAGRLANHQAITYTLDGRGGLGGLGPVVRTGSYIPGSTVNHNNNNIKL</sequence>
<name>A0A914EDP3_9BILA</name>
<dbReference type="WBParaSite" id="ACRNAN_scaffold7088.g18536.t1">
    <property type="protein sequence ID" value="ACRNAN_scaffold7088.g18536.t1"/>
    <property type="gene ID" value="ACRNAN_scaffold7088.g18536"/>
</dbReference>
<evidence type="ECO:0000313" key="2">
    <source>
        <dbReference type="Proteomes" id="UP000887540"/>
    </source>
</evidence>
<dbReference type="AlphaFoldDB" id="A0A914EDP3"/>
<feature type="region of interest" description="Disordered" evidence="1">
    <location>
        <begin position="17"/>
        <end position="51"/>
    </location>
</feature>
<evidence type="ECO:0000313" key="3">
    <source>
        <dbReference type="WBParaSite" id="ACRNAN_scaffold7088.g18536.t1"/>
    </source>
</evidence>
<proteinExistence type="predicted"/>